<evidence type="ECO:0000256" key="1">
    <source>
        <dbReference type="SAM" id="MobiDB-lite"/>
    </source>
</evidence>
<keyword evidence="4" id="KW-1185">Reference proteome</keyword>
<feature type="transmembrane region" description="Helical" evidence="2">
    <location>
        <begin position="215"/>
        <end position="236"/>
    </location>
</feature>
<feature type="transmembrane region" description="Helical" evidence="2">
    <location>
        <begin position="119"/>
        <end position="139"/>
    </location>
</feature>
<evidence type="ECO:0000313" key="3">
    <source>
        <dbReference type="EMBL" id="MBS0124708.1"/>
    </source>
</evidence>
<evidence type="ECO:0000256" key="2">
    <source>
        <dbReference type="SAM" id="Phobius"/>
    </source>
</evidence>
<dbReference type="RefSeq" id="WP_212536671.1">
    <property type="nucleotide sequence ID" value="NZ_JAGTUU010000004.1"/>
</dbReference>
<dbReference type="AlphaFoldDB" id="A0A8J7WGK1"/>
<evidence type="ECO:0008006" key="5">
    <source>
        <dbReference type="Google" id="ProtNLM"/>
    </source>
</evidence>
<proteinExistence type="predicted"/>
<dbReference type="EMBL" id="JAGTUU010000004">
    <property type="protein sequence ID" value="MBS0124708.1"/>
    <property type="molecule type" value="Genomic_DNA"/>
</dbReference>
<feature type="transmembrane region" description="Helical" evidence="2">
    <location>
        <begin position="151"/>
        <end position="172"/>
    </location>
</feature>
<dbReference type="InterPro" id="IPR029058">
    <property type="entry name" value="AB_hydrolase_fold"/>
</dbReference>
<comment type="caution">
    <text evidence="3">The sequence shown here is derived from an EMBL/GenBank/DDBJ whole genome shotgun (WGS) entry which is preliminary data.</text>
</comment>
<name>A0A8J7WGK1_9RHOB</name>
<keyword evidence="2" id="KW-0472">Membrane</keyword>
<sequence>MKQAVVILHGMGEQIPMQTLNSFVRSVWTTDTALVNPGKPDPNTGGRRKGNVSWAKPDPRNNSTELRRITTERDEAGNYTDFYEYYWAHLMHGTTWEHVQTWIKDLLLRNPSTRVPGRVFHAWVVLWIIALVVVGLTLWGLWPKAEAPKPWLAWLSALGGMAVAAFVSDVLIKRFGDVARYVKALPPNVARRQEIRQTGVDLLDRLIKSGEYDRIVVVAHSLGSIVAYDILAMLFARYNTQLDDGDPDEMQQPERHALEEMIRAAAAGGALDLDAFQDQQAKAQDEARAQGAGWIVTDFVTLGAPLAHAEFLMAESREDMRARQESRLLPTCPPVLEYDGTTKLAHFTYAGGRDRDPQDRRLPHHAALFAYTRWTNLYSPEKAILTGDLISGPVAEVFGLKTDTGVLRGIRDIAVLPALDAAGKVAPGHRRSFFSHNNYWALDKGTETGRAAVPHHIAELRKAVRILQPRG</sequence>
<keyword evidence="2" id="KW-0812">Transmembrane</keyword>
<feature type="region of interest" description="Disordered" evidence="1">
    <location>
        <begin position="34"/>
        <end position="64"/>
    </location>
</feature>
<gene>
    <name evidence="3" type="ORF">KB874_11435</name>
</gene>
<organism evidence="3 4">
    <name type="scientific">Thetidibacter halocola</name>
    <dbReference type="NCBI Taxonomy" id="2827239"/>
    <lineage>
        <taxon>Bacteria</taxon>
        <taxon>Pseudomonadati</taxon>
        <taxon>Pseudomonadota</taxon>
        <taxon>Alphaproteobacteria</taxon>
        <taxon>Rhodobacterales</taxon>
        <taxon>Roseobacteraceae</taxon>
        <taxon>Thetidibacter</taxon>
    </lineage>
</organism>
<protein>
    <recommendedName>
        <fullName evidence="5">Alpha/beta hydrolase</fullName>
    </recommendedName>
</protein>
<keyword evidence="2" id="KW-1133">Transmembrane helix</keyword>
<reference evidence="3" key="1">
    <citation type="submission" date="2021-04" db="EMBL/GenBank/DDBJ databases">
        <authorList>
            <person name="Yoon J."/>
        </authorList>
    </citation>
    <scope>NUCLEOTIDE SEQUENCE</scope>
    <source>
        <strain evidence="3">KMU-90</strain>
    </source>
</reference>
<dbReference type="SUPFAM" id="SSF53474">
    <property type="entry name" value="alpha/beta-Hydrolases"/>
    <property type="match status" value="1"/>
</dbReference>
<evidence type="ECO:0000313" key="4">
    <source>
        <dbReference type="Proteomes" id="UP000681356"/>
    </source>
</evidence>
<accession>A0A8J7WGK1</accession>
<dbReference type="Proteomes" id="UP000681356">
    <property type="component" value="Unassembled WGS sequence"/>
</dbReference>